<evidence type="ECO:0000259" key="7">
    <source>
        <dbReference type="PROSITE" id="PS50850"/>
    </source>
</evidence>
<evidence type="ECO:0000256" key="3">
    <source>
        <dbReference type="ARBA" id="ARBA00022989"/>
    </source>
</evidence>
<dbReference type="Gene3D" id="1.20.1250.20">
    <property type="entry name" value="MFS general substrate transporter like domains"/>
    <property type="match status" value="1"/>
</dbReference>
<feature type="domain" description="Major facilitator superfamily (MFS) profile" evidence="7">
    <location>
        <begin position="111"/>
        <end position="558"/>
    </location>
</feature>
<sequence length="558" mass="60840">MLDVIRDAALGQWLRLMGAKSLARYPEELTDFKLPLTYSPHEQPPSPTNKKPDTPTTVDEMEQGRSPATYEKTDEDIPAESSGGDDNSEKGITLVTWYSDDDPDNPHNWSSPKKMWLSMLLLVYTVSVYIGSSLYTASETDIISIFGVSNTLAALGLSLYILGYGIGPLLFAPLSEIPSIGRNPLYIYTYIIFVALAVAAALVDNFAGLLVLRFLLGFFGSPCLANAGASFGDFFGGGQMPYVIALWGGGATLSPALGPLVGGFAVQAEGWRWSSWELLWFSGPMLLVVLIGLPETSADHILLCRAKRLRELTGHSNLKSASEIKQAQLSPRQVAFDALIKPFEINILDPAMLFTTLYAALTYGLYYSFFESFPLVYINIYGFNLGELGLSFVSVLSGLFVSIGLYCSYFYYIGHPRMAKMETVPPEARLWPGLIASFLIPIGLFIFAWTSRKSIHWIVSLVGIAISMCGVFIIIQCMFIYIPFTYPKYAGSLFAANGFARSAFAAAAVLFAGPMFERLGVDGGVSLLGGLTVLCIFGIFGIYYGGAALRKGSKFAVR</sequence>
<dbReference type="GO" id="GO:0015244">
    <property type="term" value="F:fluconazole transmembrane transporter activity"/>
    <property type="evidence" value="ECO:0007669"/>
    <property type="project" value="TreeGrafter"/>
</dbReference>
<comment type="subcellular location">
    <subcellularLocation>
        <location evidence="1">Membrane</location>
        <topology evidence="1">Multi-pass membrane protein</topology>
    </subcellularLocation>
</comment>
<feature type="transmembrane region" description="Helical" evidence="6">
    <location>
        <begin position="455"/>
        <end position="482"/>
    </location>
</feature>
<protein>
    <submittedName>
        <fullName evidence="8">Caffeine resistance protein 5</fullName>
    </submittedName>
</protein>
<dbReference type="OrthoDB" id="3357846at2759"/>
<evidence type="ECO:0000256" key="4">
    <source>
        <dbReference type="ARBA" id="ARBA00023136"/>
    </source>
</evidence>
<feature type="transmembrane region" description="Helical" evidence="6">
    <location>
        <begin position="142"/>
        <end position="164"/>
    </location>
</feature>
<dbReference type="EMBL" id="QGMG01001150">
    <property type="protein sequence ID" value="TVY50416.1"/>
    <property type="molecule type" value="Genomic_DNA"/>
</dbReference>
<evidence type="ECO:0000256" key="6">
    <source>
        <dbReference type="SAM" id="Phobius"/>
    </source>
</evidence>
<reference evidence="8 9" key="1">
    <citation type="submission" date="2018-05" db="EMBL/GenBank/DDBJ databases">
        <title>Whole genome sequencing for identification of molecular markers to develop diagnostic detection tools for the regulated plant pathogen Lachnellula willkommii.</title>
        <authorList>
            <person name="Giroux E."/>
            <person name="Bilodeau G."/>
        </authorList>
    </citation>
    <scope>NUCLEOTIDE SEQUENCE [LARGE SCALE GENOMIC DNA]</scope>
    <source>
        <strain evidence="8 9">CBS 625.97</strain>
    </source>
</reference>
<keyword evidence="2 6" id="KW-0812">Transmembrane</keyword>
<evidence type="ECO:0000256" key="5">
    <source>
        <dbReference type="SAM" id="MobiDB-lite"/>
    </source>
</evidence>
<feature type="transmembrane region" description="Helical" evidence="6">
    <location>
        <begin position="389"/>
        <end position="409"/>
    </location>
</feature>
<keyword evidence="4 6" id="KW-0472">Membrane</keyword>
<dbReference type="Pfam" id="PF07690">
    <property type="entry name" value="MFS_1"/>
    <property type="match status" value="1"/>
</dbReference>
<feature type="transmembrane region" description="Helical" evidence="6">
    <location>
        <begin position="430"/>
        <end position="449"/>
    </location>
</feature>
<organism evidence="8 9">
    <name type="scientific">Lachnellula cervina</name>
    <dbReference type="NCBI Taxonomy" id="1316786"/>
    <lineage>
        <taxon>Eukaryota</taxon>
        <taxon>Fungi</taxon>
        <taxon>Dikarya</taxon>
        <taxon>Ascomycota</taxon>
        <taxon>Pezizomycotina</taxon>
        <taxon>Leotiomycetes</taxon>
        <taxon>Helotiales</taxon>
        <taxon>Lachnaceae</taxon>
        <taxon>Lachnellula</taxon>
    </lineage>
</organism>
<evidence type="ECO:0000313" key="8">
    <source>
        <dbReference type="EMBL" id="TVY50416.1"/>
    </source>
</evidence>
<keyword evidence="3 6" id="KW-1133">Transmembrane helix</keyword>
<dbReference type="InterPro" id="IPR036259">
    <property type="entry name" value="MFS_trans_sf"/>
</dbReference>
<dbReference type="AlphaFoldDB" id="A0A7D8YPC0"/>
<evidence type="ECO:0000313" key="9">
    <source>
        <dbReference type="Proteomes" id="UP000481288"/>
    </source>
</evidence>
<feature type="transmembrane region" description="Helical" evidence="6">
    <location>
        <begin position="116"/>
        <end position="136"/>
    </location>
</feature>
<feature type="transmembrane region" description="Helical" evidence="6">
    <location>
        <begin position="278"/>
        <end position="298"/>
    </location>
</feature>
<dbReference type="PANTHER" id="PTHR23502:SF23">
    <property type="entry name" value="FLUCONAZOLE RESISTANCE PROTEIN 1"/>
    <property type="match status" value="1"/>
</dbReference>
<feature type="transmembrane region" description="Helical" evidence="6">
    <location>
        <begin position="525"/>
        <end position="545"/>
    </location>
</feature>
<comment type="caution">
    <text evidence="8">The sequence shown here is derived from an EMBL/GenBank/DDBJ whole genome shotgun (WGS) entry which is preliminary data.</text>
</comment>
<evidence type="ECO:0000256" key="1">
    <source>
        <dbReference type="ARBA" id="ARBA00004141"/>
    </source>
</evidence>
<gene>
    <name evidence="8" type="primary">caf5_0</name>
    <name evidence="8" type="ORF">LCER1_G008739</name>
</gene>
<dbReference type="InterPro" id="IPR011701">
    <property type="entry name" value="MFS"/>
</dbReference>
<feature type="transmembrane region" description="Helical" evidence="6">
    <location>
        <begin position="185"/>
        <end position="203"/>
    </location>
</feature>
<dbReference type="SUPFAM" id="SSF103473">
    <property type="entry name" value="MFS general substrate transporter"/>
    <property type="match status" value="1"/>
</dbReference>
<proteinExistence type="predicted"/>
<feature type="transmembrane region" description="Helical" evidence="6">
    <location>
        <begin position="494"/>
        <end position="513"/>
    </location>
</feature>
<dbReference type="PROSITE" id="PS50850">
    <property type="entry name" value="MFS"/>
    <property type="match status" value="1"/>
</dbReference>
<feature type="transmembrane region" description="Helical" evidence="6">
    <location>
        <begin position="209"/>
        <end position="231"/>
    </location>
</feature>
<feature type="transmembrane region" description="Helical" evidence="6">
    <location>
        <begin position="351"/>
        <end position="369"/>
    </location>
</feature>
<dbReference type="InterPro" id="IPR020846">
    <property type="entry name" value="MFS_dom"/>
</dbReference>
<feature type="transmembrane region" description="Helical" evidence="6">
    <location>
        <begin position="243"/>
        <end position="266"/>
    </location>
</feature>
<evidence type="ECO:0000256" key="2">
    <source>
        <dbReference type="ARBA" id="ARBA00022692"/>
    </source>
</evidence>
<dbReference type="PANTHER" id="PTHR23502">
    <property type="entry name" value="MAJOR FACILITATOR SUPERFAMILY"/>
    <property type="match status" value="1"/>
</dbReference>
<dbReference type="GO" id="GO:1990961">
    <property type="term" value="P:xenobiotic detoxification by transmembrane export across the plasma membrane"/>
    <property type="evidence" value="ECO:0007669"/>
    <property type="project" value="TreeGrafter"/>
</dbReference>
<accession>A0A7D8YPC0</accession>
<dbReference type="GO" id="GO:0005886">
    <property type="term" value="C:plasma membrane"/>
    <property type="evidence" value="ECO:0007669"/>
    <property type="project" value="TreeGrafter"/>
</dbReference>
<keyword evidence="9" id="KW-1185">Reference proteome</keyword>
<feature type="region of interest" description="Disordered" evidence="5">
    <location>
        <begin position="36"/>
        <end position="90"/>
    </location>
</feature>
<dbReference type="Proteomes" id="UP000481288">
    <property type="component" value="Unassembled WGS sequence"/>
</dbReference>
<name>A0A7D8YPC0_9HELO</name>